<feature type="domain" description="Alanine racemase C-terminal" evidence="6">
    <location>
        <begin position="249"/>
        <end position="373"/>
    </location>
</feature>
<evidence type="ECO:0000256" key="4">
    <source>
        <dbReference type="HAMAP-Rule" id="MF_01201"/>
    </source>
</evidence>
<feature type="active site" description="Proton acceptor; specific for L-alanine" evidence="4">
    <location>
        <position position="270"/>
    </location>
</feature>
<dbReference type="UniPathway" id="UPA00042">
    <property type="reaction ID" value="UER00497"/>
</dbReference>
<gene>
    <name evidence="7" type="ORF">ADN01_08695</name>
</gene>
<dbReference type="GO" id="GO:0030632">
    <property type="term" value="P:D-alanine biosynthetic process"/>
    <property type="evidence" value="ECO:0007669"/>
    <property type="project" value="UniProtKB-UniRule"/>
</dbReference>
<dbReference type="PATRIC" id="fig|229921.5.peg.1952"/>
<dbReference type="Proteomes" id="UP000050501">
    <property type="component" value="Unassembled WGS sequence"/>
</dbReference>
<proteinExistence type="inferred from homology"/>
<dbReference type="InterPro" id="IPR000821">
    <property type="entry name" value="Ala_racemase"/>
</dbReference>
<dbReference type="FunFam" id="3.20.20.10:FF:000002">
    <property type="entry name" value="Alanine racemase"/>
    <property type="match status" value="1"/>
</dbReference>
<accession>A0A0P6XR80</accession>
<dbReference type="Pfam" id="PF00842">
    <property type="entry name" value="Ala_racemase_C"/>
    <property type="match status" value="1"/>
</dbReference>
<dbReference type="InterPro" id="IPR001608">
    <property type="entry name" value="Ala_racemase_N"/>
</dbReference>
<dbReference type="SUPFAM" id="SSF51419">
    <property type="entry name" value="PLP-binding barrel"/>
    <property type="match status" value="1"/>
</dbReference>
<dbReference type="PANTHER" id="PTHR30511">
    <property type="entry name" value="ALANINE RACEMASE"/>
    <property type="match status" value="1"/>
</dbReference>
<evidence type="ECO:0000256" key="3">
    <source>
        <dbReference type="ARBA" id="ARBA00023235"/>
    </source>
</evidence>
<dbReference type="STRING" id="229921.ADN01_08695"/>
<comment type="catalytic activity">
    <reaction evidence="4">
        <text>L-alanine = D-alanine</text>
        <dbReference type="Rhea" id="RHEA:20249"/>
        <dbReference type="ChEBI" id="CHEBI:57416"/>
        <dbReference type="ChEBI" id="CHEBI:57972"/>
        <dbReference type="EC" id="5.1.1.1"/>
    </reaction>
</comment>
<dbReference type="OrthoDB" id="9813814at2"/>
<dbReference type="RefSeq" id="WP_062418237.1">
    <property type="nucleotide sequence ID" value="NZ_DF967974.1"/>
</dbReference>
<comment type="function">
    <text evidence="4">Catalyzes the interconversion of L-alanine and D-alanine. May also act on other amino acids.</text>
</comment>
<comment type="cofactor">
    <cofactor evidence="1 4 5">
        <name>pyridoxal 5'-phosphate</name>
        <dbReference type="ChEBI" id="CHEBI:597326"/>
    </cofactor>
</comment>
<dbReference type="GO" id="GO:0005829">
    <property type="term" value="C:cytosol"/>
    <property type="evidence" value="ECO:0007669"/>
    <property type="project" value="TreeGrafter"/>
</dbReference>
<evidence type="ECO:0000256" key="5">
    <source>
        <dbReference type="PIRSR" id="PIRSR600821-50"/>
    </source>
</evidence>
<dbReference type="SMART" id="SM01005">
    <property type="entry name" value="Ala_racemase_C"/>
    <property type="match status" value="1"/>
</dbReference>
<feature type="binding site" evidence="4">
    <location>
        <position position="140"/>
    </location>
    <ligand>
        <name>substrate</name>
    </ligand>
</feature>
<dbReference type="InterPro" id="IPR011079">
    <property type="entry name" value="Ala_racemase_C"/>
</dbReference>
<keyword evidence="2 4" id="KW-0663">Pyridoxal phosphate</keyword>
<name>A0A0P6XR80_9CHLR</name>
<dbReference type="InterPro" id="IPR029066">
    <property type="entry name" value="PLP-binding_barrel"/>
</dbReference>
<evidence type="ECO:0000313" key="8">
    <source>
        <dbReference type="Proteomes" id="UP000050501"/>
    </source>
</evidence>
<feature type="active site" description="Proton acceptor; specific for D-alanine" evidence="4">
    <location>
        <position position="42"/>
    </location>
</feature>
<dbReference type="PANTHER" id="PTHR30511:SF0">
    <property type="entry name" value="ALANINE RACEMASE, CATABOLIC-RELATED"/>
    <property type="match status" value="1"/>
</dbReference>
<dbReference type="PRINTS" id="PR00992">
    <property type="entry name" value="ALARACEMASE"/>
</dbReference>
<dbReference type="GO" id="GO:0030170">
    <property type="term" value="F:pyridoxal phosphate binding"/>
    <property type="evidence" value="ECO:0007669"/>
    <property type="project" value="UniProtKB-UniRule"/>
</dbReference>
<evidence type="ECO:0000256" key="2">
    <source>
        <dbReference type="ARBA" id="ARBA00022898"/>
    </source>
</evidence>
<dbReference type="Gene3D" id="2.40.37.10">
    <property type="entry name" value="Lyase, Ornithine Decarboxylase, Chain A, domain 1"/>
    <property type="match status" value="1"/>
</dbReference>
<feature type="modified residue" description="N6-(pyridoxal phosphate)lysine" evidence="4 5">
    <location>
        <position position="42"/>
    </location>
</feature>
<dbReference type="EMBL" id="LGCM01000033">
    <property type="protein sequence ID" value="KPL82979.1"/>
    <property type="molecule type" value="Genomic_DNA"/>
</dbReference>
<comment type="caution">
    <text evidence="4">Lacks conserved residue(s) required for the propagation of feature annotation.</text>
</comment>
<dbReference type="EC" id="5.1.1.1" evidence="4"/>
<dbReference type="GO" id="GO:0008784">
    <property type="term" value="F:alanine racemase activity"/>
    <property type="evidence" value="ECO:0007669"/>
    <property type="project" value="UniProtKB-UniRule"/>
</dbReference>
<dbReference type="InterPro" id="IPR009006">
    <property type="entry name" value="Ala_racemase/Decarboxylase_C"/>
</dbReference>
<dbReference type="Pfam" id="PF01168">
    <property type="entry name" value="Ala_racemase_N"/>
    <property type="match status" value="1"/>
</dbReference>
<dbReference type="HAMAP" id="MF_01201">
    <property type="entry name" value="Ala_racemase"/>
    <property type="match status" value="1"/>
</dbReference>
<comment type="similarity">
    <text evidence="4">Belongs to the alanine racemase family.</text>
</comment>
<sequence length="375" mass="40946">MNTPGTAVQPYPTWLEINLSAVAHNTRRLLERTGVDLMAVVKANAYGMGAVPIGREMLAAGAKALAVARYCEAAALRQEGVDAPILVFGMTTLPEVEAAIGQEVRMTLHSRENAERISQRAKALGKTAKVHLKIDTGMGRLGVLAEEAGEFAAFAVGLGGIEIEGIYTHFAMIDDEPDDPMAPVQMERFRQAVEGVRGVGVNPRWLHTANSAAAMGYPPSWMNMTRAGSVLVGIRPFYFEPFPAEMRRVLSWKAQLASCRLLPDGWGLSYGQVYRTQGAEWIGVLPVGYADGFRRVYDNEVLMNGRRVPVVGRVCADACMVKLDQTYPEGTEVVLLGQQGQEAIQIEDLSARWKTSQADVTAVINARIPRVYVRD</sequence>
<evidence type="ECO:0000313" key="7">
    <source>
        <dbReference type="EMBL" id="KPL82979.1"/>
    </source>
</evidence>
<dbReference type="NCBIfam" id="TIGR00492">
    <property type="entry name" value="alr"/>
    <property type="match status" value="1"/>
</dbReference>
<dbReference type="CDD" id="cd00430">
    <property type="entry name" value="PLPDE_III_AR"/>
    <property type="match status" value="1"/>
</dbReference>
<evidence type="ECO:0000259" key="6">
    <source>
        <dbReference type="SMART" id="SM01005"/>
    </source>
</evidence>
<protein>
    <recommendedName>
        <fullName evidence="4">Alanine racemase</fullName>
        <ecNumber evidence="4">5.1.1.1</ecNumber>
    </recommendedName>
</protein>
<comment type="caution">
    <text evidence="7">The sequence shown here is derived from an EMBL/GenBank/DDBJ whole genome shotgun (WGS) entry which is preliminary data.</text>
</comment>
<dbReference type="SUPFAM" id="SSF50621">
    <property type="entry name" value="Alanine racemase C-terminal domain-like"/>
    <property type="match status" value="1"/>
</dbReference>
<dbReference type="AlphaFoldDB" id="A0A0P6XR80"/>
<keyword evidence="3 4" id="KW-0413">Isomerase</keyword>
<comment type="pathway">
    <text evidence="4">Amino-acid biosynthesis; D-alanine biosynthesis; D-alanine from L-alanine: step 1/1.</text>
</comment>
<evidence type="ECO:0000256" key="1">
    <source>
        <dbReference type="ARBA" id="ARBA00001933"/>
    </source>
</evidence>
<dbReference type="Gene3D" id="3.20.20.10">
    <property type="entry name" value="Alanine racemase"/>
    <property type="match status" value="1"/>
</dbReference>
<reference evidence="7 8" key="1">
    <citation type="submission" date="2015-07" db="EMBL/GenBank/DDBJ databases">
        <title>Genome sequence of Levilinea saccharolytica DSM 16555.</title>
        <authorList>
            <person name="Hemp J."/>
            <person name="Ward L.M."/>
            <person name="Pace L.A."/>
            <person name="Fischer W.W."/>
        </authorList>
    </citation>
    <scope>NUCLEOTIDE SEQUENCE [LARGE SCALE GENOMIC DNA]</scope>
    <source>
        <strain evidence="7 8">KIBI-1</strain>
    </source>
</reference>
<keyword evidence="8" id="KW-1185">Reference proteome</keyword>
<organism evidence="7 8">
    <name type="scientific">Levilinea saccharolytica</name>
    <dbReference type="NCBI Taxonomy" id="229921"/>
    <lineage>
        <taxon>Bacteria</taxon>
        <taxon>Bacillati</taxon>
        <taxon>Chloroflexota</taxon>
        <taxon>Anaerolineae</taxon>
        <taxon>Anaerolineales</taxon>
        <taxon>Anaerolineaceae</taxon>
        <taxon>Levilinea</taxon>
    </lineage>
</organism>